<accession>A0A915HLL0</accession>
<organism evidence="1 2">
    <name type="scientific">Romanomermis culicivorax</name>
    <name type="common">Nematode worm</name>
    <dbReference type="NCBI Taxonomy" id="13658"/>
    <lineage>
        <taxon>Eukaryota</taxon>
        <taxon>Metazoa</taxon>
        <taxon>Ecdysozoa</taxon>
        <taxon>Nematoda</taxon>
        <taxon>Enoplea</taxon>
        <taxon>Dorylaimia</taxon>
        <taxon>Mermithida</taxon>
        <taxon>Mermithoidea</taxon>
        <taxon>Mermithidae</taxon>
        <taxon>Romanomermis</taxon>
    </lineage>
</organism>
<keyword evidence="1" id="KW-1185">Reference proteome</keyword>
<dbReference type="WBParaSite" id="nRc.2.0.1.t02370-RA">
    <property type="protein sequence ID" value="nRc.2.0.1.t02370-RA"/>
    <property type="gene ID" value="nRc.2.0.1.g02370"/>
</dbReference>
<dbReference type="Proteomes" id="UP000887565">
    <property type="component" value="Unplaced"/>
</dbReference>
<evidence type="ECO:0000313" key="1">
    <source>
        <dbReference type="Proteomes" id="UP000887565"/>
    </source>
</evidence>
<reference evidence="2" key="1">
    <citation type="submission" date="2022-11" db="UniProtKB">
        <authorList>
            <consortium name="WormBaseParasite"/>
        </authorList>
    </citation>
    <scope>IDENTIFICATION</scope>
</reference>
<protein>
    <submittedName>
        <fullName evidence="2">Uncharacterized protein</fullName>
    </submittedName>
</protein>
<proteinExistence type="predicted"/>
<evidence type="ECO:0000313" key="2">
    <source>
        <dbReference type="WBParaSite" id="nRc.2.0.1.t02370-RA"/>
    </source>
</evidence>
<name>A0A915HLL0_ROMCU</name>
<dbReference type="AlphaFoldDB" id="A0A915HLL0"/>
<sequence>MLGKEKKYEDSVILFSIARLESPDWEFGQLGIAQMGIARTGITQFGIRSLGNRPWICFIHKVPGNNCIT</sequence>